<dbReference type="EMBL" id="JBANAX010000154">
    <property type="protein sequence ID" value="KAL1220404.1"/>
    <property type="molecule type" value="Genomic_DNA"/>
</dbReference>
<name>A0ABD1BTL4_CARAN</name>
<dbReference type="GO" id="GO:0016042">
    <property type="term" value="P:lipid catabolic process"/>
    <property type="evidence" value="ECO:0007669"/>
    <property type="project" value="UniProtKB-KW"/>
</dbReference>
<evidence type="ECO:0000256" key="5">
    <source>
        <dbReference type="SAM" id="SignalP"/>
    </source>
</evidence>
<dbReference type="PANTHER" id="PTHR45648">
    <property type="entry name" value="GDSL LIPASE/ACYLHYDROLASE FAMILY PROTEIN (AFU_ORTHOLOGUE AFUA_4G14700)"/>
    <property type="match status" value="1"/>
</dbReference>
<organism evidence="6 7">
    <name type="scientific">Cardamine amara subsp. amara</name>
    <dbReference type="NCBI Taxonomy" id="228776"/>
    <lineage>
        <taxon>Eukaryota</taxon>
        <taxon>Viridiplantae</taxon>
        <taxon>Streptophyta</taxon>
        <taxon>Embryophyta</taxon>
        <taxon>Tracheophyta</taxon>
        <taxon>Spermatophyta</taxon>
        <taxon>Magnoliopsida</taxon>
        <taxon>eudicotyledons</taxon>
        <taxon>Gunneridae</taxon>
        <taxon>Pentapetalae</taxon>
        <taxon>rosids</taxon>
        <taxon>malvids</taxon>
        <taxon>Brassicales</taxon>
        <taxon>Brassicaceae</taxon>
        <taxon>Cardamineae</taxon>
        <taxon>Cardamine</taxon>
    </lineage>
</organism>
<dbReference type="Pfam" id="PF00657">
    <property type="entry name" value="Lipase_GDSL"/>
    <property type="match status" value="1"/>
</dbReference>
<keyword evidence="3" id="KW-0442">Lipid degradation</keyword>
<evidence type="ECO:0000256" key="4">
    <source>
        <dbReference type="ARBA" id="ARBA00023098"/>
    </source>
</evidence>
<evidence type="ECO:0000256" key="3">
    <source>
        <dbReference type="ARBA" id="ARBA00022963"/>
    </source>
</evidence>
<dbReference type="PANTHER" id="PTHR45648:SF13">
    <property type="entry name" value="OS02G0290900 PROTEIN"/>
    <property type="match status" value="1"/>
</dbReference>
<dbReference type="InterPro" id="IPR001087">
    <property type="entry name" value="GDSL"/>
</dbReference>
<feature type="signal peptide" evidence="5">
    <location>
        <begin position="1"/>
        <end position="19"/>
    </location>
</feature>
<dbReference type="GO" id="GO:0016787">
    <property type="term" value="F:hydrolase activity"/>
    <property type="evidence" value="ECO:0007669"/>
    <property type="project" value="UniProtKB-KW"/>
</dbReference>
<evidence type="ECO:0000313" key="7">
    <source>
        <dbReference type="Proteomes" id="UP001558713"/>
    </source>
</evidence>
<evidence type="ECO:0000256" key="2">
    <source>
        <dbReference type="ARBA" id="ARBA00022801"/>
    </source>
</evidence>
<keyword evidence="5" id="KW-0732">Signal</keyword>
<proteinExistence type="inferred from homology"/>
<comment type="similarity">
    <text evidence="1">Belongs to the 'GDSL' lipolytic enzyme family.</text>
</comment>
<dbReference type="SUPFAM" id="SSF52266">
    <property type="entry name" value="SGNH hydrolase"/>
    <property type="match status" value="1"/>
</dbReference>
<gene>
    <name evidence="6" type="ORF">V5N11_019780</name>
</gene>
<reference evidence="6 7" key="1">
    <citation type="submission" date="2024-04" db="EMBL/GenBank/DDBJ databases">
        <title>Genome assembly C_amara_ONT_v2.</title>
        <authorList>
            <person name="Yant L."/>
            <person name="Moore C."/>
            <person name="Slenker M."/>
        </authorList>
    </citation>
    <scope>NUCLEOTIDE SEQUENCE [LARGE SCALE GENOMIC DNA]</scope>
    <source>
        <tissue evidence="6">Leaf</tissue>
    </source>
</reference>
<evidence type="ECO:0000256" key="1">
    <source>
        <dbReference type="ARBA" id="ARBA00008668"/>
    </source>
</evidence>
<keyword evidence="7" id="KW-1185">Reference proteome</keyword>
<keyword evidence="2" id="KW-0378">Hydrolase</keyword>
<protein>
    <submittedName>
        <fullName evidence="6">GDSL esterase/lipase</fullName>
    </submittedName>
</protein>
<comment type="caution">
    <text evidence="6">The sequence shown here is derived from an EMBL/GenBank/DDBJ whole genome shotgun (WGS) entry which is preliminary data.</text>
</comment>
<accession>A0ABD1BTL4</accession>
<dbReference type="InterPro" id="IPR035669">
    <property type="entry name" value="SGNH_plant_lipase-like"/>
</dbReference>
<keyword evidence="4" id="KW-0443">Lipid metabolism</keyword>
<dbReference type="InterPro" id="IPR051058">
    <property type="entry name" value="GDSL_Est/Lipase"/>
</dbReference>
<feature type="chain" id="PRO_5044783432" evidence="5">
    <location>
        <begin position="20"/>
        <end position="388"/>
    </location>
</feature>
<dbReference type="Proteomes" id="UP001558713">
    <property type="component" value="Unassembled WGS sequence"/>
</dbReference>
<evidence type="ECO:0000313" key="6">
    <source>
        <dbReference type="EMBL" id="KAL1220404.1"/>
    </source>
</evidence>
<dbReference type="CDD" id="cd01837">
    <property type="entry name" value="SGNH_plant_lipase_like"/>
    <property type="match status" value="1"/>
</dbReference>
<sequence length="388" mass="42932">MSMKLLVLVFSLLIVFSRPKLIANTHLSPRISPFHSSIPPFIAPSQPFTSQSPAPESSLPFEPALFAEKHLSPRISPFSSSVPPFIAPSQPFTSQSQAPESSLPFEPALAPSLPFTSQSPAVEASLPFVPALFVFGDSSVDCGTNNFLGTLAKADRLPYGRDFDTHQPTGRFSNGRIPVDYLANRLGLPLVPSYLGQTGTVEDMFQGVNYASAGAGIILSSGSELGQRVSFAMQIEQFVDTFQQMILSIGEEASDRLVSNSVFYISIGVNDYIHFYIRNISSVQDLYTPWNFNQFLASNLRQEIKTLYNVKVRRMVVMGLPPIGCAPYYLWKYKSQNGECAEEVNSMIMESNFVMRYTVDQLNRELPGASIIYCDVLQSAMDILKNHH</sequence>
<dbReference type="InterPro" id="IPR036514">
    <property type="entry name" value="SGNH_hydro_sf"/>
</dbReference>
<dbReference type="Gene3D" id="3.40.50.1110">
    <property type="entry name" value="SGNH hydrolase"/>
    <property type="match status" value="1"/>
</dbReference>
<dbReference type="AlphaFoldDB" id="A0ABD1BTL4"/>